<protein>
    <submittedName>
        <fullName evidence="2">Uncharacterized protein</fullName>
    </submittedName>
</protein>
<evidence type="ECO:0000313" key="2">
    <source>
        <dbReference type="EMBL" id="PZX29113.1"/>
    </source>
</evidence>
<accession>A0A2W7P0N7</accession>
<sequence>MTSRAACARRLRTALPSILALSEKPHGQRLCGRCTDTRAARVELCGGTLRHARDAITGARPACFTHSARYTRATPCSMFDDTGVDHCATPSPSARESDACTQRFASTQHRKGIAKASQGHRGGIEALRSGQGATTAKHRGNTPSIAAMRSRRAARCGARAPRIADAFAPSRRTRRGGARWVVRPLRGLLQQPCAGTFCCATITRKRPLHAAWREPGKRRGAARAGPRRIAARRLPQ</sequence>
<evidence type="ECO:0000313" key="3">
    <source>
        <dbReference type="Proteomes" id="UP000249638"/>
    </source>
</evidence>
<keyword evidence="3" id="KW-1185">Reference proteome</keyword>
<gene>
    <name evidence="2" type="ORF">C7416_104116</name>
</gene>
<dbReference type="EMBL" id="QKZN01000004">
    <property type="protein sequence ID" value="PZX29113.1"/>
    <property type="molecule type" value="Genomic_DNA"/>
</dbReference>
<feature type="compositionally biased region" description="Basic residues" evidence="1">
    <location>
        <begin position="218"/>
        <end position="236"/>
    </location>
</feature>
<reference evidence="2" key="1">
    <citation type="submission" date="2018-06" db="EMBL/GenBank/DDBJ databases">
        <title>Genomic Encyclopedia of Type Strains, Phase IV (KMG-V): Genome sequencing to study the core and pangenomes of soil and plant-associated prokaryotes.</title>
        <authorList>
            <person name="Whitman W."/>
        </authorList>
    </citation>
    <scope>NUCLEOTIDE SEQUENCE [LARGE SCALE GENOMIC DNA]</scope>
    <source>
        <strain evidence="2">MLR2-44</strain>
    </source>
</reference>
<proteinExistence type="predicted"/>
<evidence type="ECO:0000256" key="1">
    <source>
        <dbReference type="SAM" id="MobiDB-lite"/>
    </source>
</evidence>
<comment type="caution">
    <text evidence="2">The sequence shown here is derived from an EMBL/GenBank/DDBJ whole genome shotgun (WGS) entry which is preliminary data.</text>
</comment>
<dbReference type="AlphaFoldDB" id="A0A2W7P0N7"/>
<feature type="region of interest" description="Disordered" evidence="1">
    <location>
        <begin position="214"/>
        <end position="236"/>
    </location>
</feature>
<name>A0A2W7P0N7_9BURK</name>
<organism evidence="2 3">
    <name type="scientific">Cupriavidus phytorum</name>
    <dbReference type="NCBI Taxonomy" id="3024399"/>
    <lineage>
        <taxon>Bacteria</taxon>
        <taxon>Pseudomonadati</taxon>
        <taxon>Pseudomonadota</taxon>
        <taxon>Betaproteobacteria</taxon>
        <taxon>Burkholderiales</taxon>
        <taxon>Burkholderiaceae</taxon>
        <taxon>Cupriavidus</taxon>
    </lineage>
</organism>
<dbReference type="Proteomes" id="UP000249638">
    <property type="component" value="Unassembled WGS sequence"/>
</dbReference>